<protein>
    <recommendedName>
        <fullName evidence="3">F-box domain-containing protein</fullName>
    </recommendedName>
</protein>
<keyword evidence="2" id="KW-1185">Reference proteome</keyword>
<dbReference type="SUPFAM" id="SSF52047">
    <property type="entry name" value="RNI-like"/>
    <property type="match status" value="1"/>
</dbReference>
<dbReference type="EMBL" id="AYKW01000017">
    <property type="protein sequence ID" value="PIL29933.1"/>
    <property type="molecule type" value="Genomic_DNA"/>
</dbReference>
<organism evidence="1 2">
    <name type="scientific">Ganoderma sinense ZZ0214-1</name>
    <dbReference type="NCBI Taxonomy" id="1077348"/>
    <lineage>
        <taxon>Eukaryota</taxon>
        <taxon>Fungi</taxon>
        <taxon>Dikarya</taxon>
        <taxon>Basidiomycota</taxon>
        <taxon>Agaricomycotina</taxon>
        <taxon>Agaricomycetes</taxon>
        <taxon>Polyporales</taxon>
        <taxon>Polyporaceae</taxon>
        <taxon>Ganoderma</taxon>
    </lineage>
</organism>
<dbReference type="Proteomes" id="UP000230002">
    <property type="component" value="Unassembled WGS sequence"/>
</dbReference>
<dbReference type="OrthoDB" id="2752547at2759"/>
<name>A0A2G8S829_9APHY</name>
<evidence type="ECO:0000313" key="1">
    <source>
        <dbReference type="EMBL" id="PIL29933.1"/>
    </source>
</evidence>
<accession>A0A2G8S829</accession>
<dbReference type="AlphaFoldDB" id="A0A2G8S829"/>
<dbReference type="STRING" id="1077348.A0A2G8S829"/>
<evidence type="ECO:0000313" key="2">
    <source>
        <dbReference type="Proteomes" id="UP000230002"/>
    </source>
</evidence>
<reference evidence="1 2" key="1">
    <citation type="journal article" date="2015" name="Sci. Rep.">
        <title>Chromosome-level genome map provides insights into diverse defense mechanisms in the medicinal fungus Ganoderma sinense.</title>
        <authorList>
            <person name="Zhu Y."/>
            <person name="Xu J."/>
            <person name="Sun C."/>
            <person name="Zhou S."/>
            <person name="Xu H."/>
            <person name="Nelson D.R."/>
            <person name="Qian J."/>
            <person name="Song J."/>
            <person name="Luo H."/>
            <person name="Xiang L."/>
            <person name="Li Y."/>
            <person name="Xu Z."/>
            <person name="Ji A."/>
            <person name="Wang L."/>
            <person name="Lu S."/>
            <person name="Hayward A."/>
            <person name="Sun W."/>
            <person name="Li X."/>
            <person name="Schwartz D.C."/>
            <person name="Wang Y."/>
            <person name="Chen S."/>
        </authorList>
    </citation>
    <scope>NUCLEOTIDE SEQUENCE [LARGE SCALE GENOMIC DNA]</scope>
    <source>
        <strain evidence="1 2">ZZ0214-1</strain>
    </source>
</reference>
<comment type="caution">
    <text evidence="1">The sequence shown here is derived from an EMBL/GenBank/DDBJ whole genome shotgun (WGS) entry which is preliminary data.</text>
</comment>
<gene>
    <name evidence="1" type="ORF">GSI_07844</name>
</gene>
<proteinExistence type="predicted"/>
<sequence>MQFLQLPFPTLESFSLTGSDRKMSRQTRNPSSLPLSGTNASRLRYLSLGLTTLLPLESGFPRLTHLSLSRITAPNLHSRITDLLRDCPLLTSLVLRKLQCSTRIATLDFWRPMAPPDPLPLRSGSTESRGLARVILADMDPNLVEYYAALFSHHRPCLQIPISERDPFASREREVFGALYRQYSHGAEDTDVSRLCVTTHAVDHSHTSDDSSRATRGFSVTLANSTNLLRVAVWPKLLERDPYGRRNWRTDVLAPLRALSGVREVWFENVDMIMDCKGLADASATVSLWNLSESDPTQLGVDGARGGLAQALPALANVVIVHNCSSRLRVAGPIQPSIAVLPKRPRAAGPSLEHLRLAIGYDTDDLPRLHGFWRSPLAAADSSAEPRLSQGKVDFTTNLLSALTSDRNEYAYVKHARLVVQVMPHLVLDAEELERLRGFFAAVDVEKIDRLPTMPVPERVRDEMLDLRGFIPGSVLC</sequence>
<evidence type="ECO:0008006" key="3">
    <source>
        <dbReference type="Google" id="ProtNLM"/>
    </source>
</evidence>